<evidence type="ECO:0000313" key="1">
    <source>
        <dbReference type="EMBL" id="SDK36194.1"/>
    </source>
</evidence>
<protein>
    <submittedName>
        <fullName evidence="1">Uncharacterized protein</fullName>
    </submittedName>
</protein>
<sequence length="61" mass="6830">MYPTVTVEHLSSVTTAMDDSDDMKIYQFDREASMDWLFPWGWSTITGSGKGCTAYDEVLAA</sequence>
<reference evidence="2" key="1">
    <citation type="submission" date="2016-10" db="EMBL/GenBank/DDBJ databases">
        <authorList>
            <person name="Varghese N."/>
            <person name="Submissions S."/>
        </authorList>
    </citation>
    <scope>NUCLEOTIDE SEQUENCE [LARGE SCALE GENOMIC DNA]</scope>
    <source>
        <strain evidence="2">DSM 44796</strain>
    </source>
</reference>
<dbReference type="AlphaFoldDB" id="A0A1G9BAU4"/>
<organism evidence="1 2">
    <name type="scientific">Lentzea albidocapillata subsp. violacea</name>
    <dbReference type="NCBI Taxonomy" id="128104"/>
    <lineage>
        <taxon>Bacteria</taxon>
        <taxon>Bacillati</taxon>
        <taxon>Actinomycetota</taxon>
        <taxon>Actinomycetes</taxon>
        <taxon>Pseudonocardiales</taxon>
        <taxon>Pseudonocardiaceae</taxon>
        <taxon>Lentzea</taxon>
    </lineage>
</organism>
<dbReference type="Proteomes" id="UP000199682">
    <property type="component" value="Unassembled WGS sequence"/>
</dbReference>
<proteinExistence type="predicted"/>
<name>A0A1G9BAU4_9PSEU</name>
<accession>A0A1G9BAU4</accession>
<dbReference type="EMBL" id="FNET01000005">
    <property type="protein sequence ID" value="SDK36194.1"/>
    <property type="molecule type" value="Genomic_DNA"/>
</dbReference>
<evidence type="ECO:0000313" key="2">
    <source>
        <dbReference type="Proteomes" id="UP000199682"/>
    </source>
</evidence>
<dbReference type="RefSeq" id="WP_090006287.1">
    <property type="nucleotide sequence ID" value="NZ_FNET01000005.1"/>
</dbReference>
<gene>
    <name evidence="1" type="ORF">SAMN04488074_105268</name>
</gene>